<proteinExistence type="predicted"/>
<evidence type="ECO:0008006" key="4">
    <source>
        <dbReference type="Google" id="ProtNLM"/>
    </source>
</evidence>
<feature type="compositionally biased region" description="Polar residues" evidence="1">
    <location>
        <begin position="284"/>
        <end position="294"/>
    </location>
</feature>
<sequence length="449" mass="49232">MAPLILHNVPDDELYIGDDGVRRPYAMVFPHQEGHSGSIRARRGVTETGSFGKSTRRSRSRTGTPARRENPTLAAADKIFSDWVANKATSQSTNNSSSSLQRKASGNNLLSQQQQDEAAPTANSQRLLKSEPTEVILRGYRASAQQYAAVNHYENLAGRICEDYPREPPPDQRRYKGDLRDPAYTRRRALTPEEKVKVNRADGGEHWVKVTFESAEAAETAMYASPQSILGCLVYAEPYRGYPPAQDEPIFDTDTLGSVGLDDNNANNGIGFGTSRRRRGIPFPTSSTLQSQRSFGDDTPPGSHASSQTLDTATLSQTNTVSSATITDARSLPNGSVSASGADGHTQPPQQGDPAFCRKIPTARRATLRSADEAHLPSQSFTARLLAAVPILMWFIGGFGAMIGNEVPRKENGEFDYDKASPYWKFIWWLDVTFRLFKGEIVNAADTDD</sequence>
<reference evidence="2 3" key="1">
    <citation type="journal article" date="2018" name="Mol. Ecol.">
        <title>The obligate alkalophilic soda-lake fungus Sodiomyces alkalinus has shifted to a protein diet.</title>
        <authorList>
            <person name="Grum-Grzhimaylo A.A."/>
            <person name="Falkoski D.L."/>
            <person name="van den Heuvel J."/>
            <person name="Valero-Jimenez C.A."/>
            <person name="Min B."/>
            <person name="Choi I.G."/>
            <person name="Lipzen A."/>
            <person name="Daum C.G."/>
            <person name="Aanen D.K."/>
            <person name="Tsang A."/>
            <person name="Henrissat B."/>
            <person name="Bilanenko E.N."/>
            <person name="de Vries R.P."/>
            <person name="van Kan J.A.L."/>
            <person name="Grigoriev I.V."/>
            <person name="Debets A.J.M."/>
        </authorList>
    </citation>
    <scope>NUCLEOTIDE SEQUENCE [LARGE SCALE GENOMIC DNA]</scope>
    <source>
        <strain evidence="2 3">F11</strain>
    </source>
</reference>
<evidence type="ECO:0000313" key="2">
    <source>
        <dbReference type="EMBL" id="ROT40957.1"/>
    </source>
</evidence>
<dbReference type="GeneID" id="39578171"/>
<dbReference type="AlphaFoldDB" id="A0A3N2Q2J3"/>
<feature type="region of interest" description="Disordered" evidence="1">
    <location>
        <begin position="89"/>
        <end position="127"/>
    </location>
</feature>
<accession>A0A3N2Q2J3</accession>
<evidence type="ECO:0000313" key="3">
    <source>
        <dbReference type="Proteomes" id="UP000272025"/>
    </source>
</evidence>
<dbReference type="InterPro" id="IPR012677">
    <property type="entry name" value="Nucleotide-bd_a/b_plait_sf"/>
</dbReference>
<feature type="compositionally biased region" description="Low complexity" evidence="1">
    <location>
        <begin position="89"/>
        <end position="99"/>
    </location>
</feature>
<protein>
    <recommendedName>
        <fullName evidence="4">Nucleoporin NUP53</fullName>
    </recommendedName>
</protein>
<dbReference type="RefSeq" id="XP_028468763.1">
    <property type="nucleotide sequence ID" value="XM_028609693.1"/>
</dbReference>
<name>A0A3N2Q2J3_SODAK</name>
<feature type="compositionally biased region" description="Polar residues" evidence="1">
    <location>
        <begin position="304"/>
        <end position="339"/>
    </location>
</feature>
<keyword evidence="3" id="KW-1185">Reference proteome</keyword>
<feature type="compositionally biased region" description="Polar residues" evidence="1">
    <location>
        <begin position="100"/>
        <end position="127"/>
    </location>
</feature>
<organism evidence="2 3">
    <name type="scientific">Sodiomyces alkalinus (strain CBS 110278 / VKM F-3762 / F11)</name>
    <name type="common">Alkaliphilic filamentous fungus</name>
    <dbReference type="NCBI Taxonomy" id="1314773"/>
    <lineage>
        <taxon>Eukaryota</taxon>
        <taxon>Fungi</taxon>
        <taxon>Dikarya</taxon>
        <taxon>Ascomycota</taxon>
        <taxon>Pezizomycotina</taxon>
        <taxon>Sordariomycetes</taxon>
        <taxon>Hypocreomycetidae</taxon>
        <taxon>Glomerellales</taxon>
        <taxon>Plectosphaerellaceae</taxon>
        <taxon>Sodiomyces</taxon>
    </lineage>
</organism>
<feature type="region of interest" description="Disordered" evidence="1">
    <location>
        <begin position="254"/>
        <end position="356"/>
    </location>
</feature>
<feature type="region of interest" description="Disordered" evidence="1">
    <location>
        <begin position="33"/>
        <end position="75"/>
    </location>
</feature>
<dbReference type="Proteomes" id="UP000272025">
    <property type="component" value="Unassembled WGS sequence"/>
</dbReference>
<dbReference type="EMBL" id="ML119052">
    <property type="protein sequence ID" value="ROT40957.1"/>
    <property type="molecule type" value="Genomic_DNA"/>
</dbReference>
<evidence type="ECO:0000256" key="1">
    <source>
        <dbReference type="SAM" id="MobiDB-lite"/>
    </source>
</evidence>
<dbReference type="STRING" id="1314773.A0A3N2Q2J3"/>
<gene>
    <name evidence="2" type="ORF">SODALDRAFT_322203</name>
</gene>
<dbReference type="OrthoDB" id="8033832at2759"/>
<dbReference type="Gene3D" id="3.30.70.330">
    <property type="match status" value="1"/>
</dbReference>